<dbReference type="InterPro" id="IPR006839">
    <property type="entry name" value="DarP"/>
</dbReference>
<dbReference type="GO" id="GO:0005829">
    <property type="term" value="C:cytosol"/>
    <property type="evidence" value="ECO:0007669"/>
    <property type="project" value="TreeGrafter"/>
</dbReference>
<keyword evidence="1 5" id="KW-0963">Cytoplasm</keyword>
<dbReference type="AlphaFoldDB" id="W6QS64"/>
<accession>W6QS64</accession>
<gene>
    <name evidence="5" type="primary">darP</name>
    <name evidence="6" type="ORF">BN5_0738</name>
</gene>
<evidence type="ECO:0000256" key="5">
    <source>
        <dbReference type="HAMAP-Rule" id="MF_00765"/>
    </source>
</evidence>
<dbReference type="EMBL" id="HG916826">
    <property type="protein sequence ID" value="CDM39347.1"/>
    <property type="molecule type" value="Genomic_DNA"/>
</dbReference>
<dbReference type="GO" id="GO:1902626">
    <property type="term" value="P:assembly of large subunit precursor of preribosome"/>
    <property type="evidence" value="ECO:0007669"/>
    <property type="project" value="UniProtKB-UniRule"/>
</dbReference>
<dbReference type="Gene3D" id="1.10.60.30">
    <property type="entry name" value="PSPTO4464-like domains"/>
    <property type="match status" value="2"/>
</dbReference>
<keyword evidence="4 5" id="KW-0694">RNA-binding</keyword>
<dbReference type="GO" id="GO:0043022">
    <property type="term" value="F:ribosome binding"/>
    <property type="evidence" value="ECO:0007669"/>
    <property type="project" value="UniProtKB-UniRule"/>
</dbReference>
<reference evidence="6 7" key="1">
    <citation type="submission" date="2013-11" db="EMBL/GenBank/DDBJ databases">
        <title>Complete genome sequence of the cyanide-degrading bacterium Pseudomonas pseudoalcaligenes CECT 5344.</title>
        <authorList>
            <person name="Wibberg D."/>
            <person name="Puehler A."/>
            <person name="Schlueter A."/>
        </authorList>
    </citation>
    <scope>NUCLEOTIDE SEQUENCE [LARGE SCALE GENOMIC DNA]</scope>
    <source>
        <strain evidence="7">CECT 5344</strain>
    </source>
</reference>
<comment type="similarity">
    <text evidence="5">Belongs to the DarP family.</text>
</comment>
<dbReference type="NCBIfam" id="NF003593">
    <property type="entry name" value="PRK05255.1-1"/>
    <property type="match status" value="1"/>
</dbReference>
<dbReference type="CDD" id="cd16331">
    <property type="entry name" value="YjgA-like"/>
    <property type="match status" value="1"/>
</dbReference>
<name>W6QS64_ECTO5</name>
<sequence length="204" mass="23376">MVTPQGLLSTARPQADRHGYCYHGGVSLWTHPMSDSYDDFSLEKSKSQVKRELHALQELGERLTTLKADLLAKMPLTDALRRALAEAPKHTANAARKRHIQFIGKLMREQDVDAIIAMLDQVDSSTREYNERFHALERWRDRLIAEGDSALESFVELYPDADVQHLRGLVRHAQHEAARNKPPAAARKVFKYIRELDEIQRGLR</sequence>
<keyword evidence="2 5" id="KW-0690">Ribosome biogenesis</keyword>
<evidence type="ECO:0000256" key="2">
    <source>
        <dbReference type="ARBA" id="ARBA00022517"/>
    </source>
</evidence>
<dbReference type="GO" id="GO:0019843">
    <property type="term" value="F:rRNA binding"/>
    <property type="evidence" value="ECO:0007669"/>
    <property type="project" value="UniProtKB-UniRule"/>
</dbReference>
<evidence type="ECO:0000313" key="7">
    <source>
        <dbReference type="Proteomes" id="UP000032841"/>
    </source>
</evidence>
<dbReference type="KEGG" id="ppse:BN5_0738"/>
<evidence type="ECO:0000313" key="6">
    <source>
        <dbReference type="EMBL" id="CDM39347.1"/>
    </source>
</evidence>
<keyword evidence="3 5" id="KW-0699">rRNA-binding</keyword>
<comment type="function">
    <text evidence="5">Member of a network of 50S ribosomal subunit biogenesis factors which assembles along the 30S-50S interface, preventing incorrect 23S rRNA structures from forming. Promotes peptidyl transferase center (PTC) maturation.</text>
</comment>
<dbReference type="HAMAP" id="MF_00765">
    <property type="entry name" value="DarP"/>
    <property type="match status" value="1"/>
</dbReference>
<comment type="subcellular location">
    <subcellularLocation>
        <location evidence="5">Cytoplasm</location>
    </subcellularLocation>
    <text evidence="5">Associates with late stage pre-50S ribosomal subunits.</text>
</comment>
<dbReference type="Proteomes" id="UP000032841">
    <property type="component" value="Chromosome"/>
</dbReference>
<dbReference type="Pfam" id="PF04751">
    <property type="entry name" value="DarP"/>
    <property type="match status" value="1"/>
</dbReference>
<proteinExistence type="inferred from homology"/>
<dbReference type="PANTHER" id="PTHR38101">
    <property type="entry name" value="UPF0307 PROTEIN YJGA"/>
    <property type="match status" value="1"/>
</dbReference>
<dbReference type="eggNOG" id="COG3028">
    <property type="taxonomic scope" value="Bacteria"/>
</dbReference>
<protein>
    <recommendedName>
        <fullName evidence="5">Dual-action ribosomal maturation protein DarP</fullName>
    </recommendedName>
    <alternativeName>
        <fullName evidence="5">Large ribosomal subunit assembly factor DarP</fullName>
    </alternativeName>
</protein>
<organism evidence="6 7">
    <name type="scientific">Ectopseudomonas oleovorans (strain CECT 5344)</name>
    <name type="common">Pseudomonas pseudoalcaligenes</name>
    <dbReference type="NCBI Taxonomy" id="1182590"/>
    <lineage>
        <taxon>Bacteria</taxon>
        <taxon>Pseudomonadati</taxon>
        <taxon>Pseudomonadota</taxon>
        <taxon>Gammaproteobacteria</taxon>
        <taxon>Pseudomonadales</taxon>
        <taxon>Pseudomonadaceae</taxon>
        <taxon>Ectopseudomonas</taxon>
    </lineage>
</organism>
<dbReference type="InterPro" id="IPR023153">
    <property type="entry name" value="DarP_sf"/>
</dbReference>
<dbReference type="SUPFAM" id="SSF158710">
    <property type="entry name" value="PSPTO4464-like"/>
    <property type="match status" value="1"/>
</dbReference>
<evidence type="ECO:0000256" key="4">
    <source>
        <dbReference type="ARBA" id="ARBA00022884"/>
    </source>
</evidence>
<dbReference type="PANTHER" id="PTHR38101:SF1">
    <property type="entry name" value="UPF0307 PROTEIN YJGA"/>
    <property type="match status" value="1"/>
</dbReference>
<evidence type="ECO:0000256" key="1">
    <source>
        <dbReference type="ARBA" id="ARBA00022490"/>
    </source>
</evidence>
<evidence type="ECO:0000256" key="3">
    <source>
        <dbReference type="ARBA" id="ARBA00022730"/>
    </source>
</evidence>
<dbReference type="FunFam" id="1.10.60.30:FF:000002">
    <property type="entry name" value="UPF0307 protein YjgA"/>
    <property type="match status" value="1"/>
</dbReference>
<dbReference type="HOGENOM" id="CLU_106757_4_0_6"/>